<evidence type="ECO:0000313" key="2">
    <source>
        <dbReference type="EMBL" id="RCI69076.1"/>
    </source>
</evidence>
<protein>
    <submittedName>
        <fullName evidence="2">Adhesin</fullName>
    </submittedName>
</protein>
<feature type="domain" description="GLUG" evidence="1">
    <location>
        <begin position="16"/>
        <end position="40"/>
    </location>
</feature>
<feature type="domain" description="GLUG" evidence="1">
    <location>
        <begin position="71"/>
        <end position="98"/>
    </location>
</feature>
<dbReference type="InterPro" id="IPR011493">
    <property type="entry name" value="GLUG"/>
</dbReference>
<reference evidence="2 3" key="1">
    <citation type="submission" date="2018-07" db="EMBL/GenBank/DDBJ databases">
        <title>Mechanisms of high-level aminoglycoside resistance among Gram-negative pathogens in Brazil.</title>
        <authorList>
            <person name="Ballaben A.S."/>
            <person name="Darini A.L.C."/>
            <person name="Doi Y."/>
        </authorList>
    </citation>
    <scope>NUCLEOTIDE SEQUENCE [LARGE SCALE GENOMIC DNA]</scope>
    <source>
        <strain evidence="2 3">B2-305</strain>
    </source>
</reference>
<comment type="caution">
    <text evidence="2">The sequence shown here is derived from an EMBL/GenBank/DDBJ whole genome shotgun (WGS) entry which is preliminary data.</text>
</comment>
<gene>
    <name evidence="2" type="ORF">DT376_41875</name>
</gene>
<dbReference type="Proteomes" id="UP000253594">
    <property type="component" value="Unassembled WGS sequence"/>
</dbReference>
<proteinExistence type="predicted"/>
<feature type="non-terminal residue" evidence="2">
    <location>
        <position position="1"/>
    </location>
</feature>
<feature type="non-terminal residue" evidence="2">
    <location>
        <position position="106"/>
    </location>
</feature>
<evidence type="ECO:0000259" key="1">
    <source>
        <dbReference type="Pfam" id="PF07581"/>
    </source>
</evidence>
<dbReference type="AlphaFoldDB" id="A0A367LV59"/>
<name>A0A367LV59_PSEAI</name>
<dbReference type="Gene3D" id="2.160.20.110">
    <property type="match status" value="1"/>
</dbReference>
<sequence>SVAHAISRGDVSGGFNSLVGGLVGHNGGELVNVDASGRVSAAASASVGGLVGSNAGSILSARSSSTVNGSGRSRIGGLVGENQIQGRIVSSMSEGTVSGDYYVSLG</sequence>
<accession>A0A367LV59</accession>
<evidence type="ECO:0000313" key="3">
    <source>
        <dbReference type="Proteomes" id="UP000253594"/>
    </source>
</evidence>
<dbReference type="Pfam" id="PF07581">
    <property type="entry name" value="Glug"/>
    <property type="match status" value="2"/>
</dbReference>
<dbReference type="EMBL" id="QORE01003458">
    <property type="protein sequence ID" value="RCI69076.1"/>
    <property type="molecule type" value="Genomic_DNA"/>
</dbReference>
<organism evidence="2 3">
    <name type="scientific">Pseudomonas aeruginosa</name>
    <dbReference type="NCBI Taxonomy" id="287"/>
    <lineage>
        <taxon>Bacteria</taxon>
        <taxon>Pseudomonadati</taxon>
        <taxon>Pseudomonadota</taxon>
        <taxon>Gammaproteobacteria</taxon>
        <taxon>Pseudomonadales</taxon>
        <taxon>Pseudomonadaceae</taxon>
        <taxon>Pseudomonas</taxon>
    </lineage>
</organism>